<dbReference type="SUPFAM" id="SSF51126">
    <property type="entry name" value="Pectin lyase-like"/>
    <property type="match status" value="1"/>
</dbReference>
<protein>
    <recommendedName>
        <fullName evidence="1">Mandelate racemase/muconate lactonizing enzyme N-terminal domain-containing protein</fullName>
    </recommendedName>
</protein>
<reference evidence="2 3" key="1">
    <citation type="journal article" date="2016" name="Sci. Rep.">
        <title>Metabolic traits of an uncultured archaeal lineage -MSBL1- from brine pools of the Red Sea.</title>
        <authorList>
            <person name="Mwirichia R."/>
            <person name="Alam I."/>
            <person name="Rashid M."/>
            <person name="Vinu M."/>
            <person name="Ba-Alawi W."/>
            <person name="Anthony Kamau A."/>
            <person name="Kamanda Ngugi D."/>
            <person name="Goker M."/>
            <person name="Klenk H.P."/>
            <person name="Bajic V."/>
            <person name="Stingl U."/>
        </authorList>
    </citation>
    <scope>NUCLEOTIDE SEQUENCE [LARGE SCALE GENOMIC DNA]</scope>
    <source>
        <strain evidence="2">SCGC-AAA259I09</strain>
    </source>
</reference>
<gene>
    <name evidence="2" type="ORF">AKJ37_03555</name>
</gene>
<dbReference type="AlphaFoldDB" id="A0A133USG7"/>
<dbReference type="Proteomes" id="UP000070463">
    <property type="component" value="Unassembled WGS sequence"/>
</dbReference>
<proteinExistence type="predicted"/>
<comment type="caution">
    <text evidence="2">The sequence shown here is derived from an EMBL/GenBank/DDBJ whole genome shotgun (WGS) entry which is preliminary data.</text>
</comment>
<evidence type="ECO:0000313" key="2">
    <source>
        <dbReference type="EMBL" id="KXA97171.1"/>
    </source>
</evidence>
<organism evidence="2 3">
    <name type="scientific">candidate division MSBL1 archaeon SCGC-AAA259I09</name>
    <dbReference type="NCBI Taxonomy" id="1698267"/>
    <lineage>
        <taxon>Archaea</taxon>
        <taxon>Methanobacteriati</taxon>
        <taxon>Methanobacteriota</taxon>
        <taxon>candidate division MSBL1</taxon>
    </lineage>
</organism>
<dbReference type="InterPro" id="IPR011050">
    <property type="entry name" value="Pectin_lyase_fold/virulence"/>
</dbReference>
<sequence>MDTDEGIKGIGEALVGEGLHRPVAEAIKPHKHYLVGEDPRNRNLIKRKLARYPFAWRNGRLINSVSVAVDIALLDIAEKYYDEPVWRLLGGTSRGGPRLRYAFNAFNEGNWWGDWQPPEHPDSNNDGIVDEPRPIKGANNYDNYPLVIGYSLYEDNVLYVDNDWIGGSRVPQELEYGENAFTSIENAVNSADPLENNKIMVFEGFYDNSIEEFPITIDVENLTLTSSETLENTIIDGEGVNEYLLKIIGSEIDLSGFTIENSWGRCSGIEIKGRGSVISDILIQEKSNGGTPLNKLEMM</sequence>
<dbReference type="InterPro" id="IPR012334">
    <property type="entry name" value="Pectin_lyas_fold"/>
</dbReference>
<dbReference type="InterPro" id="IPR013341">
    <property type="entry name" value="Mandelate_racemase_N_dom"/>
</dbReference>
<dbReference type="Gene3D" id="2.160.20.10">
    <property type="entry name" value="Single-stranded right-handed beta-helix, Pectin lyase-like"/>
    <property type="match status" value="1"/>
</dbReference>
<dbReference type="Gene3D" id="3.30.390.10">
    <property type="entry name" value="Enolase-like, N-terminal domain"/>
    <property type="match status" value="1"/>
</dbReference>
<dbReference type="SUPFAM" id="SSF54826">
    <property type="entry name" value="Enolase N-terminal domain-like"/>
    <property type="match status" value="1"/>
</dbReference>
<evidence type="ECO:0000259" key="1">
    <source>
        <dbReference type="Pfam" id="PF02746"/>
    </source>
</evidence>
<keyword evidence="3" id="KW-1185">Reference proteome</keyword>
<feature type="domain" description="Mandelate racemase/muconate lactonizing enzyme N-terminal" evidence="1">
    <location>
        <begin position="2"/>
        <end position="90"/>
    </location>
</feature>
<dbReference type="EMBL" id="LHXR01000041">
    <property type="protein sequence ID" value="KXA97171.1"/>
    <property type="molecule type" value="Genomic_DNA"/>
</dbReference>
<dbReference type="Gene3D" id="3.20.20.120">
    <property type="entry name" value="Enolase-like C-terminal domain"/>
    <property type="match status" value="1"/>
</dbReference>
<evidence type="ECO:0000313" key="3">
    <source>
        <dbReference type="Proteomes" id="UP000070463"/>
    </source>
</evidence>
<name>A0A133USG7_9EURY</name>
<dbReference type="InterPro" id="IPR036849">
    <property type="entry name" value="Enolase-like_C_sf"/>
</dbReference>
<dbReference type="Pfam" id="PF02746">
    <property type="entry name" value="MR_MLE_N"/>
    <property type="match status" value="1"/>
</dbReference>
<accession>A0A133USG7</accession>
<dbReference type="InterPro" id="IPR029017">
    <property type="entry name" value="Enolase-like_N"/>
</dbReference>
<dbReference type="PATRIC" id="fig|1698267.3.peg.1288"/>